<keyword evidence="3" id="KW-1185">Reference proteome</keyword>
<dbReference type="Proteomes" id="UP000269721">
    <property type="component" value="Unassembled WGS sequence"/>
</dbReference>
<protein>
    <submittedName>
        <fullName evidence="2">Uncharacterized protein</fullName>
    </submittedName>
</protein>
<evidence type="ECO:0000313" key="2">
    <source>
        <dbReference type="EMBL" id="RKO94262.1"/>
    </source>
</evidence>
<evidence type="ECO:0000256" key="1">
    <source>
        <dbReference type="SAM" id="MobiDB-lite"/>
    </source>
</evidence>
<organism evidence="2 3">
    <name type="scientific">Blyttiomyces helicus</name>
    <dbReference type="NCBI Taxonomy" id="388810"/>
    <lineage>
        <taxon>Eukaryota</taxon>
        <taxon>Fungi</taxon>
        <taxon>Fungi incertae sedis</taxon>
        <taxon>Chytridiomycota</taxon>
        <taxon>Chytridiomycota incertae sedis</taxon>
        <taxon>Chytridiomycetes</taxon>
        <taxon>Chytridiomycetes incertae sedis</taxon>
        <taxon>Blyttiomyces</taxon>
    </lineage>
</organism>
<proteinExistence type="predicted"/>
<gene>
    <name evidence="2" type="ORF">BDK51DRAFT_25827</name>
</gene>
<name>A0A4P9WP44_9FUNG</name>
<reference evidence="3" key="1">
    <citation type="journal article" date="2018" name="Nat. Microbiol.">
        <title>Leveraging single-cell genomics to expand the fungal tree of life.</title>
        <authorList>
            <person name="Ahrendt S.R."/>
            <person name="Quandt C.A."/>
            <person name="Ciobanu D."/>
            <person name="Clum A."/>
            <person name="Salamov A."/>
            <person name="Andreopoulos B."/>
            <person name="Cheng J.F."/>
            <person name="Woyke T."/>
            <person name="Pelin A."/>
            <person name="Henrissat B."/>
            <person name="Reynolds N.K."/>
            <person name="Benny G.L."/>
            <person name="Smith M.E."/>
            <person name="James T.Y."/>
            <person name="Grigoriev I.V."/>
        </authorList>
    </citation>
    <scope>NUCLEOTIDE SEQUENCE [LARGE SCALE GENOMIC DNA]</scope>
</reference>
<feature type="region of interest" description="Disordered" evidence="1">
    <location>
        <begin position="54"/>
        <end position="178"/>
    </location>
</feature>
<dbReference type="AlphaFoldDB" id="A0A4P9WP44"/>
<accession>A0A4P9WP44</accession>
<sequence length="178" mass="20209">MSSIGVFNLFCKPFNSFRSIIAPPRLRSRLKRIKEAQKQTQQLSEVAAINWVDNRTAPMQRAPSSFGSSSTREKETGHDYREKKGEQSKNETKKIWTDAVRPHLQPRKVTVGNGAVGGAPRGAAPERRRRDTKTEKLRGKPKPLPGVRKKPRLQSNTKNETLEKVAPMTLHADQKSWW</sequence>
<evidence type="ECO:0000313" key="3">
    <source>
        <dbReference type="Proteomes" id="UP000269721"/>
    </source>
</evidence>
<feature type="compositionally biased region" description="Basic and acidic residues" evidence="1">
    <location>
        <begin position="71"/>
        <end position="96"/>
    </location>
</feature>
<feature type="compositionally biased region" description="Basic and acidic residues" evidence="1">
    <location>
        <begin position="124"/>
        <end position="138"/>
    </location>
</feature>
<dbReference type="EMBL" id="KZ993953">
    <property type="protein sequence ID" value="RKO94262.1"/>
    <property type="molecule type" value="Genomic_DNA"/>
</dbReference>